<dbReference type="Pfam" id="PF09734">
    <property type="entry name" value="Tau95"/>
    <property type="match status" value="1"/>
</dbReference>
<dbReference type="VEuPathDB" id="FungiDB:ASPWEDRAFT_114451"/>
<dbReference type="RefSeq" id="XP_040686512.1">
    <property type="nucleotide sequence ID" value="XM_040828491.1"/>
</dbReference>
<dbReference type="OrthoDB" id="5598268at2759"/>
<proteinExistence type="predicted"/>
<dbReference type="GO" id="GO:0000127">
    <property type="term" value="C:transcription factor TFIIIC complex"/>
    <property type="evidence" value="ECO:0007669"/>
    <property type="project" value="InterPro"/>
</dbReference>
<dbReference type="InterPro" id="IPR040454">
    <property type="entry name" value="TF_IIIC_Tfc1/Sfc1"/>
</dbReference>
<gene>
    <name evidence="8" type="ORF">ASPWEDRAFT_114451</name>
</gene>
<dbReference type="AlphaFoldDB" id="A0A1L9RD37"/>
<dbReference type="InterPro" id="IPR042536">
    <property type="entry name" value="TFIIIC_tauA_Sfc1"/>
</dbReference>
<evidence type="ECO:0000259" key="7">
    <source>
        <dbReference type="Pfam" id="PF17682"/>
    </source>
</evidence>
<feature type="domain" description="Transcription factor IIIC subunit 5 HTH" evidence="6">
    <location>
        <begin position="193"/>
        <end position="344"/>
    </location>
</feature>
<evidence type="ECO:0000259" key="6">
    <source>
        <dbReference type="Pfam" id="PF09734"/>
    </source>
</evidence>
<name>A0A1L9RD37_ASPWE</name>
<evidence type="ECO:0000256" key="3">
    <source>
        <dbReference type="ARBA" id="ARBA00023163"/>
    </source>
</evidence>
<feature type="domain" description="Transcription factor IIIC subunit Tfc1/Sfc1 triple barrel" evidence="7">
    <location>
        <begin position="20"/>
        <end position="153"/>
    </location>
</feature>
<evidence type="ECO:0000256" key="5">
    <source>
        <dbReference type="SAM" id="MobiDB-lite"/>
    </source>
</evidence>
<keyword evidence="2" id="KW-0238">DNA-binding</keyword>
<comment type="subcellular location">
    <subcellularLocation>
        <location evidence="1">Nucleus</location>
    </subcellularLocation>
</comment>
<evidence type="ECO:0000256" key="2">
    <source>
        <dbReference type="ARBA" id="ARBA00023125"/>
    </source>
</evidence>
<dbReference type="STRING" id="1073089.A0A1L9RD37"/>
<dbReference type="InterPro" id="IPR019136">
    <property type="entry name" value="TF_IIIC_su-5_HTH"/>
</dbReference>
<feature type="region of interest" description="Disordered" evidence="5">
    <location>
        <begin position="352"/>
        <end position="375"/>
    </location>
</feature>
<dbReference type="GO" id="GO:0006384">
    <property type="term" value="P:transcription initiation at RNA polymerase III promoter"/>
    <property type="evidence" value="ECO:0007669"/>
    <property type="project" value="InterPro"/>
</dbReference>
<dbReference type="GO" id="GO:0001002">
    <property type="term" value="F:RNA polymerase III type 1 promoter sequence-specific DNA binding"/>
    <property type="evidence" value="ECO:0007669"/>
    <property type="project" value="TreeGrafter"/>
</dbReference>
<accession>A0A1L9RD37</accession>
<sequence length="636" mass="70895">MEQRPTRTAPFYPIPSRHVVSVEHPAIIQNVDKAIDTLQGNAGIASIMNPPKADTPANLIIRPEDIMSRPLQSTSSHSNNILLKVTVPRRTGRKRKKGSNEPFADDSTVPENQPQSAKDLLRSLRDNLGRYQVEPVGMVNRTHVFRGMPDFVFSTSGSEFTNRFRDQILSFDYQKMKQFDLDMSKGAISNVDIIPPPSFSHGDVPFGYFYRQNPTVRQSMDTSGNITTVNTQRAAKILTHLVPGDIHIVPSKPRDNCPPIDTLDQHLQDTIAVVEALFESRPAWTRRGLRNSLTTLEHRTALRHALPYVGYVFRSGPWRDAIVKFGHDPRTSPAYRGYQTLMFRLLPREPELARDGGSGRRHTLPRLPEAEPIDPTFTSATSTAVVPGDSHLFTGQLPLPRDGRMWMFCDITDPLLHSLLFPESDSSSSTTTTPSHLRSTCDTVTDGWYQNGTIAKVKTIMRAKIQSLSDGRMPDDAEYARILAFPDQARFEDFLADFWVEADSGATPRELQLATEVRAMIKNAPEWKARINAAGMDKEGTGTSQEKAAGAAASTGKRVQWKDEVEESEGEEEAIEQAEMLEAEAAAAAAAVDARENENENQNEENDQDDQDDQDEQDDLDEDGDVDMDEGSVSRH</sequence>
<keyword evidence="3" id="KW-0804">Transcription</keyword>
<dbReference type="Proteomes" id="UP000184383">
    <property type="component" value="Unassembled WGS sequence"/>
</dbReference>
<protein>
    <recommendedName>
        <fullName evidence="10">Transcription factor IIIC subunit 5 HTH domain-containing protein</fullName>
    </recommendedName>
</protein>
<dbReference type="Pfam" id="PF17682">
    <property type="entry name" value="Tau95_N"/>
    <property type="match status" value="1"/>
</dbReference>
<evidence type="ECO:0008006" key="10">
    <source>
        <dbReference type="Google" id="ProtNLM"/>
    </source>
</evidence>
<feature type="compositionally biased region" description="Acidic residues" evidence="5">
    <location>
        <begin position="564"/>
        <end position="582"/>
    </location>
</feature>
<dbReference type="GeneID" id="63744339"/>
<organism evidence="8 9">
    <name type="scientific">Aspergillus wentii DTO 134E9</name>
    <dbReference type="NCBI Taxonomy" id="1073089"/>
    <lineage>
        <taxon>Eukaryota</taxon>
        <taxon>Fungi</taxon>
        <taxon>Dikarya</taxon>
        <taxon>Ascomycota</taxon>
        <taxon>Pezizomycotina</taxon>
        <taxon>Eurotiomycetes</taxon>
        <taxon>Eurotiomycetidae</taxon>
        <taxon>Eurotiales</taxon>
        <taxon>Aspergillaceae</taxon>
        <taxon>Aspergillus</taxon>
        <taxon>Aspergillus subgen. Cremei</taxon>
    </lineage>
</organism>
<evidence type="ECO:0000256" key="4">
    <source>
        <dbReference type="ARBA" id="ARBA00023242"/>
    </source>
</evidence>
<keyword evidence="9" id="KW-1185">Reference proteome</keyword>
<dbReference type="GO" id="GO:0001003">
    <property type="term" value="F:RNA polymerase III type 2 promoter sequence-specific DNA binding"/>
    <property type="evidence" value="ECO:0007669"/>
    <property type="project" value="TreeGrafter"/>
</dbReference>
<dbReference type="GO" id="GO:0005634">
    <property type="term" value="C:nucleus"/>
    <property type="evidence" value="ECO:0007669"/>
    <property type="project" value="UniProtKB-SubCell"/>
</dbReference>
<evidence type="ECO:0000313" key="8">
    <source>
        <dbReference type="EMBL" id="OJJ32835.1"/>
    </source>
</evidence>
<dbReference type="PANTHER" id="PTHR13230">
    <property type="entry name" value="GENERAL TRANSCRIPTION FACTOR IIIC, POLYPEPTIDE 5"/>
    <property type="match status" value="1"/>
</dbReference>
<feature type="compositionally biased region" description="Low complexity" evidence="5">
    <location>
        <begin position="583"/>
        <end position="592"/>
    </location>
</feature>
<evidence type="ECO:0000256" key="1">
    <source>
        <dbReference type="ARBA" id="ARBA00004123"/>
    </source>
</evidence>
<feature type="compositionally biased region" description="Acidic residues" evidence="5">
    <location>
        <begin position="599"/>
        <end position="630"/>
    </location>
</feature>
<reference evidence="9" key="1">
    <citation type="journal article" date="2017" name="Genome Biol.">
        <title>Comparative genomics reveals high biological diversity and specific adaptations in the industrially and medically important fungal genus Aspergillus.</title>
        <authorList>
            <person name="de Vries R.P."/>
            <person name="Riley R."/>
            <person name="Wiebenga A."/>
            <person name="Aguilar-Osorio G."/>
            <person name="Amillis S."/>
            <person name="Uchima C.A."/>
            <person name="Anderluh G."/>
            <person name="Asadollahi M."/>
            <person name="Askin M."/>
            <person name="Barry K."/>
            <person name="Battaglia E."/>
            <person name="Bayram O."/>
            <person name="Benocci T."/>
            <person name="Braus-Stromeyer S.A."/>
            <person name="Caldana C."/>
            <person name="Canovas D."/>
            <person name="Cerqueira G.C."/>
            <person name="Chen F."/>
            <person name="Chen W."/>
            <person name="Choi C."/>
            <person name="Clum A."/>
            <person name="Dos Santos R.A."/>
            <person name="Damasio A.R."/>
            <person name="Diallinas G."/>
            <person name="Emri T."/>
            <person name="Fekete E."/>
            <person name="Flipphi M."/>
            <person name="Freyberg S."/>
            <person name="Gallo A."/>
            <person name="Gournas C."/>
            <person name="Habgood R."/>
            <person name="Hainaut M."/>
            <person name="Harispe M.L."/>
            <person name="Henrissat B."/>
            <person name="Hilden K.S."/>
            <person name="Hope R."/>
            <person name="Hossain A."/>
            <person name="Karabika E."/>
            <person name="Karaffa L."/>
            <person name="Karanyi Z."/>
            <person name="Krasevec N."/>
            <person name="Kuo A."/>
            <person name="Kusch H."/>
            <person name="LaButti K."/>
            <person name="Lagendijk E.L."/>
            <person name="Lapidus A."/>
            <person name="Levasseur A."/>
            <person name="Lindquist E."/>
            <person name="Lipzen A."/>
            <person name="Logrieco A.F."/>
            <person name="MacCabe A."/>
            <person name="Maekelae M.R."/>
            <person name="Malavazi I."/>
            <person name="Melin P."/>
            <person name="Meyer V."/>
            <person name="Mielnichuk N."/>
            <person name="Miskei M."/>
            <person name="Molnar A.P."/>
            <person name="Mule G."/>
            <person name="Ngan C.Y."/>
            <person name="Orejas M."/>
            <person name="Orosz E."/>
            <person name="Ouedraogo J.P."/>
            <person name="Overkamp K.M."/>
            <person name="Park H.-S."/>
            <person name="Perrone G."/>
            <person name="Piumi F."/>
            <person name="Punt P.J."/>
            <person name="Ram A.F."/>
            <person name="Ramon A."/>
            <person name="Rauscher S."/>
            <person name="Record E."/>
            <person name="Riano-Pachon D.M."/>
            <person name="Robert V."/>
            <person name="Roehrig J."/>
            <person name="Ruller R."/>
            <person name="Salamov A."/>
            <person name="Salih N.S."/>
            <person name="Samson R.A."/>
            <person name="Sandor E."/>
            <person name="Sanguinetti M."/>
            <person name="Schuetze T."/>
            <person name="Sepcic K."/>
            <person name="Shelest E."/>
            <person name="Sherlock G."/>
            <person name="Sophianopoulou V."/>
            <person name="Squina F.M."/>
            <person name="Sun H."/>
            <person name="Susca A."/>
            <person name="Todd R.B."/>
            <person name="Tsang A."/>
            <person name="Unkles S.E."/>
            <person name="van de Wiele N."/>
            <person name="van Rossen-Uffink D."/>
            <person name="Oliveira J.V."/>
            <person name="Vesth T.C."/>
            <person name="Visser J."/>
            <person name="Yu J.-H."/>
            <person name="Zhou M."/>
            <person name="Andersen M.R."/>
            <person name="Archer D.B."/>
            <person name="Baker S.E."/>
            <person name="Benoit I."/>
            <person name="Brakhage A.A."/>
            <person name="Braus G.H."/>
            <person name="Fischer R."/>
            <person name="Frisvad J.C."/>
            <person name="Goldman G.H."/>
            <person name="Houbraken J."/>
            <person name="Oakley B."/>
            <person name="Pocsi I."/>
            <person name="Scazzocchio C."/>
            <person name="Seiboth B."/>
            <person name="vanKuyk P.A."/>
            <person name="Wortman J."/>
            <person name="Dyer P.S."/>
            <person name="Grigoriev I.V."/>
        </authorList>
    </citation>
    <scope>NUCLEOTIDE SEQUENCE [LARGE SCALE GENOMIC DNA]</scope>
    <source>
        <strain evidence="9">DTO 134E9</strain>
    </source>
</reference>
<evidence type="ECO:0000313" key="9">
    <source>
        <dbReference type="Proteomes" id="UP000184383"/>
    </source>
</evidence>
<dbReference type="Gene3D" id="3.30.200.160">
    <property type="entry name" value="TFIIIC, subcomplex tauA, subunit Sfc1, barrel domain"/>
    <property type="match status" value="1"/>
</dbReference>
<dbReference type="InterPro" id="IPR041499">
    <property type="entry name" value="Tfc1/Sfc1_N"/>
</dbReference>
<feature type="region of interest" description="Disordered" evidence="5">
    <location>
        <begin position="536"/>
        <end position="636"/>
    </location>
</feature>
<feature type="region of interest" description="Disordered" evidence="5">
    <location>
        <begin position="88"/>
        <end position="117"/>
    </location>
</feature>
<keyword evidence="4" id="KW-0539">Nucleus</keyword>
<dbReference type="EMBL" id="KV878214">
    <property type="protein sequence ID" value="OJJ32835.1"/>
    <property type="molecule type" value="Genomic_DNA"/>
</dbReference>
<dbReference type="PANTHER" id="PTHR13230:SF5">
    <property type="entry name" value="GENERAL TRANSCRIPTION FACTOR 3C POLYPEPTIDE 5"/>
    <property type="match status" value="1"/>
</dbReference>